<dbReference type="GO" id="GO:0005737">
    <property type="term" value="C:cytoplasm"/>
    <property type="evidence" value="ECO:0007669"/>
    <property type="project" value="TreeGrafter"/>
</dbReference>
<dbReference type="Pfam" id="PF00069">
    <property type="entry name" value="Pkinase"/>
    <property type="match status" value="1"/>
</dbReference>
<keyword evidence="8" id="KW-0396">Initiation factor</keyword>
<dbReference type="Gene3D" id="1.10.510.10">
    <property type="entry name" value="Transferase(Phosphotransferase) domain 1"/>
    <property type="match status" value="1"/>
</dbReference>
<keyword evidence="4" id="KW-0067">ATP-binding</keyword>
<keyword evidence="1" id="KW-0808">Transferase</keyword>
<evidence type="ECO:0000256" key="4">
    <source>
        <dbReference type="ARBA" id="ARBA00022840"/>
    </source>
</evidence>
<sequence length="1099" mass="123894">MTVSNTPKFKSRARDERLTLAELGLQTLVYKYYWILAQTALQITQHTGPEPIVLLVAFDIFGQLLLISLNSRPMSILNFNEDEVFRSLEWTNMWGVPGISEFLILNSKTQAQHTLIVVDKRLSGNPIVTNRLKKFELFAKLDHPCLYKIQIIHRTFSRDEILSLDSLKISPVDRPETVDTICLKLEHRHRLTAIAWVFSNHYRRDSPTFHQQQVVILQNFIEVMKYLHSKNICVGDILGSTFFCGESDTTLNSPLIKVDLPNGLAPLGEATFSIAEDIDCLASVFMEVLIWGNPLVRNIEELSTLENIVSVDQIQVDVISRDNKFQQLMSFLRDPAATGWLDKIQFTGYLGSGAFGLVLSAVHGQDDKPAEAPTSPDEVYYTAIKIVAGREPNSMDYDDNTNGNTATPYATNTNYTSEPTQLSKVRWEFQNMKATQHPNLTKLYQLKEINFTLKQIQSLPKVLDADYTKFKCMLEKMAKLNETVYCIEMELCGPNLRTWLDKVSPISSEEFDNIRLAIIRDIIEGMRYLHGKNILHRDFKPANIFFASHENMFPVKIGDFGLSQTSSSAIFVTDIENNDDQLIAYCSYHTANVGTYLYQAPEVRNQTMSRTRYGKQADIFSLGLVLLEIVQLYKTRQDRVEAFTSIVDRKDITVISDADNLVMTTNVKQLIIHMTAKDPKSRLASMSDCLVVGPEVRTRTSQQLQNHLTLPGTIILSEGTYNGPFLVHIDCIHIKGTSSTSTILQINDLSIGDPVITMTGNNCSISNLTILVGPNNQGLLVAGANNEVHNITVSSITSCLPIQDFYRLEGNGILLQGALTNLTDCTLSNVNCGIQIRHKGYSNLNRVNVTMCATGLAVAHGGNTISNIYIKDCSKGIELDRSDINVLEDIICVLGDQIPKTIGSHGIYVAHGERNVLRRIFCKNYRSGDDYGIYTKHTQRLEISNSRLTRRIYLGGNHNHMEDVDVADQSIEVDGEQIRLIKCAAKLFKSFVDEKQFRCEQCDFGDITGEHPSSYQTGDEYIPSRYRGDDDTPVLTMRWCEVQLSDWVEILKLRGPSQYNQRFFRHTVYYNPNTCPKSPRGSGRPKKYVNIRLRGPGGS</sequence>
<proteinExistence type="inferred from homology"/>
<organism evidence="8 9">
    <name type="scientific">Folsomia candida</name>
    <name type="common">Springtail</name>
    <dbReference type="NCBI Taxonomy" id="158441"/>
    <lineage>
        <taxon>Eukaryota</taxon>
        <taxon>Metazoa</taxon>
        <taxon>Ecdysozoa</taxon>
        <taxon>Arthropoda</taxon>
        <taxon>Hexapoda</taxon>
        <taxon>Collembola</taxon>
        <taxon>Entomobryomorpha</taxon>
        <taxon>Isotomoidea</taxon>
        <taxon>Isotomidae</taxon>
        <taxon>Proisotominae</taxon>
        <taxon>Folsomia</taxon>
    </lineage>
</organism>
<evidence type="ECO:0000313" key="9">
    <source>
        <dbReference type="Proteomes" id="UP000198287"/>
    </source>
</evidence>
<dbReference type="EMBL" id="LNIX01000005">
    <property type="protein sequence ID" value="OXA54742.1"/>
    <property type="molecule type" value="Genomic_DNA"/>
</dbReference>
<evidence type="ECO:0000256" key="6">
    <source>
        <dbReference type="SAM" id="MobiDB-lite"/>
    </source>
</evidence>
<dbReference type="PANTHER" id="PTHR11042">
    <property type="entry name" value="EUKARYOTIC TRANSLATION INITIATION FACTOR 2-ALPHA KINASE EIF2-ALPHA KINASE -RELATED"/>
    <property type="match status" value="1"/>
</dbReference>
<dbReference type="GO" id="GO:0004694">
    <property type="term" value="F:eukaryotic translation initiation factor 2alpha kinase activity"/>
    <property type="evidence" value="ECO:0007669"/>
    <property type="project" value="TreeGrafter"/>
</dbReference>
<dbReference type="SUPFAM" id="SSF51126">
    <property type="entry name" value="Pectin lyase-like"/>
    <property type="match status" value="1"/>
</dbReference>
<keyword evidence="9" id="KW-1185">Reference proteome</keyword>
<dbReference type="GO" id="GO:0003743">
    <property type="term" value="F:translation initiation factor activity"/>
    <property type="evidence" value="ECO:0007669"/>
    <property type="project" value="UniProtKB-KW"/>
</dbReference>
<evidence type="ECO:0000313" key="8">
    <source>
        <dbReference type="EMBL" id="OXA54742.1"/>
    </source>
</evidence>
<dbReference type="SUPFAM" id="SSF56112">
    <property type="entry name" value="Protein kinase-like (PK-like)"/>
    <property type="match status" value="1"/>
</dbReference>
<gene>
    <name evidence="8" type="ORF">Fcan01_11433</name>
</gene>
<feature type="domain" description="Protein kinase" evidence="7">
    <location>
        <begin position="344"/>
        <end position="710"/>
    </location>
</feature>
<dbReference type="InterPro" id="IPR000719">
    <property type="entry name" value="Prot_kinase_dom"/>
</dbReference>
<dbReference type="InterPro" id="IPR050339">
    <property type="entry name" value="CC_SR_Kinase"/>
</dbReference>
<dbReference type="InterPro" id="IPR011050">
    <property type="entry name" value="Pectin_lyase_fold/virulence"/>
</dbReference>
<comment type="caution">
    <text evidence="8">The sequence shown here is derived from an EMBL/GenBank/DDBJ whole genome shotgun (WGS) entry which is preliminary data.</text>
</comment>
<keyword evidence="8" id="KW-0648">Protein biosynthesis</keyword>
<feature type="compositionally biased region" description="Low complexity" evidence="6">
    <location>
        <begin position="400"/>
        <end position="415"/>
    </location>
</feature>
<dbReference type="InterPro" id="IPR011009">
    <property type="entry name" value="Kinase-like_dom_sf"/>
</dbReference>
<dbReference type="PROSITE" id="PS00108">
    <property type="entry name" value="PROTEIN_KINASE_ST"/>
    <property type="match status" value="1"/>
</dbReference>
<dbReference type="Proteomes" id="UP000198287">
    <property type="component" value="Unassembled WGS sequence"/>
</dbReference>
<protein>
    <submittedName>
        <fullName evidence="8">Eukaryotic translation initiation factor 2-alpha kinase 3</fullName>
    </submittedName>
</protein>
<reference evidence="8 9" key="1">
    <citation type="submission" date="2015-12" db="EMBL/GenBank/DDBJ databases">
        <title>The genome of Folsomia candida.</title>
        <authorList>
            <person name="Faddeeva A."/>
            <person name="Derks M.F."/>
            <person name="Anvar Y."/>
            <person name="Smit S."/>
            <person name="Van Straalen N."/>
            <person name="Roelofs D."/>
        </authorList>
    </citation>
    <scope>NUCLEOTIDE SEQUENCE [LARGE SCALE GENOMIC DNA]</scope>
    <source>
        <strain evidence="8 9">VU population</strain>
        <tissue evidence="8">Whole body</tissue>
    </source>
</reference>
<dbReference type="InterPro" id="IPR008271">
    <property type="entry name" value="Ser/Thr_kinase_AS"/>
</dbReference>
<dbReference type="OrthoDB" id="341578at2759"/>
<dbReference type="GO" id="GO:0005634">
    <property type="term" value="C:nucleus"/>
    <property type="evidence" value="ECO:0007669"/>
    <property type="project" value="TreeGrafter"/>
</dbReference>
<keyword evidence="2" id="KW-0547">Nucleotide-binding</keyword>
<evidence type="ECO:0000259" key="7">
    <source>
        <dbReference type="PROSITE" id="PS50011"/>
    </source>
</evidence>
<name>A0A226EAR5_FOLCA</name>
<comment type="similarity">
    <text evidence="5">Belongs to the protein kinase superfamily. Ser/Thr protein kinase family. GCN2 subfamily.</text>
</comment>
<feature type="region of interest" description="Disordered" evidence="6">
    <location>
        <begin position="393"/>
        <end position="415"/>
    </location>
</feature>
<dbReference type="GO" id="GO:0005524">
    <property type="term" value="F:ATP binding"/>
    <property type="evidence" value="ECO:0007669"/>
    <property type="project" value="UniProtKB-KW"/>
</dbReference>
<accession>A0A226EAR5</accession>
<evidence type="ECO:0000256" key="3">
    <source>
        <dbReference type="ARBA" id="ARBA00022777"/>
    </source>
</evidence>
<dbReference type="AlphaFoldDB" id="A0A226EAR5"/>
<evidence type="ECO:0000256" key="5">
    <source>
        <dbReference type="ARBA" id="ARBA00037982"/>
    </source>
</evidence>
<evidence type="ECO:0000256" key="2">
    <source>
        <dbReference type="ARBA" id="ARBA00022741"/>
    </source>
</evidence>
<keyword evidence="3 8" id="KW-0418">Kinase</keyword>
<dbReference type="PANTHER" id="PTHR11042:SF91">
    <property type="entry name" value="EUKARYOTIC TRANSLATION INITIATION FACTOR 2-ALPHA KINASE"/>
    <property type="match status" value="1"/>
</dbReference>
<dbReference type="PROSITE" id="PS50011">
    <property type="entry name" value="PROTEIN_KINASE_DOM"/>
    <property type="match status" value="1"/>
</dbReference>
<evidence type="ECO:0000256" key="1">
    <source>
        <dbReference type="ARBA" id="ARBA00022679"/>
    </source>
</evidence>